<dbReference type="Proteomes" id="UP000077521">
    <property type="component" value="Unassembled WGS sequence"/>
</dbReference>
<protein>
    <submittedName>
        <fullName evidence="2">Uncharacterized protein</fullName>
    </submittedName>
</protein>
<sequence length="488" mass="52707">MRLYKTPLLRLLSPSTTTAHPHPQQPPLHPRTLPCPFPHKHPPRTSWPPAARPPLSAPPIGRLSSSPTPRVPRTPLSAAPPPTVRTPRTSTRTTASTNLTPVKSSTLKAPPSATSLPASLQIPPQSIWTWSSTPTSRPTANATASAAPPSRSTTPVPETSKNATVEDAEDESDEPTSAESPSQEVLSAITVWTCDDAHHPSFVFEEFKDTVLSGANALGPNTALYEFDTSLNPNNVDHTVQLRSHCRKRWFKIGGTSVLKLYILPATGRARRVHVVYPTVEDFSYANELVLYWKKKGHQPAAFGPALDHRYTLVVVQVPVGDDIAAASDAFFNSVQSPDCQVVVLWAIQSAPANLPEWADYTGHFVAIVFCPGDRSIAGLIAAWTRLAGKDYENIYAGRLDHCRICRSRSDSFHLTEDCHTHDCGQCGGRHRTRDCPLLLTDSQSDTASPEDAGLPPVTPTETSATSTAISPSVSRPTTPTGAPKPTA</sequence>
<feature type="compositionally biased region" description="Polar residues" evidence="1">
    <location>
        <begin position="460"/>
        <end position="476"/>
    </location>
</feature>
<feature type="compositionally biased region" description="Low complexity" evidence="1">
    <location>
        <begin position="123"/>
        <end position="155"/>
    </location>
</feature>
<feature type="compositionally biased region" description="Low complexity" evidence="1">
    <location>
        <begin position="85"/>
        <end position="97"/>
    </location>
</feature>
<feature type="compositionally biased region" description="Low complexity" evidence="1">
    <location>
        <begin position="58"/>
        <end position="77"/>
    </location>
</feature>
<evidence type="ECO:0000313" key="3">
    <source>
        <dbReference type="Proteomes" id="UP000077521"/>
    </source>
</evidence>
<accession>A0A8T8SC99</accession>
<proteinExistence type="predicted"/>
<feature type="compositionally biased region" description="Polar residues" evidence="1">
    <location>
        <begin position="98"/>
        <end position="118"/>
    </location>
</feature>
<keyword evidence="3" id="KW-1185">Reference proteome</keyword>
<comment type="caution">
    <text evidence="2">The sequence shown here is derived from an EMBL/GenBank/DDBJ whole genome shotgun (WGS) entry which is preliminary data.</text>
</comment>
<gene>
    <name evidence="2" type="ORF">A4X13_0g8975</name>
</gene>
<reference evidence="2" key="2">
    <citation type="journal article" date="2019" name="IMA Fungus">
        <title>Genome sequencing and comparison of five Tilletia species to identify candidate genes for the detection of regulated species infecting wheat.</title>
        <authorList>
            <person name="Nguyen H.D.T."/>
            <person name="Sultana T."/>
            <person name="Kesanakurti P."/>
            <person name="Hambleton S."/>
        </authorList>
    </citation>
    <scope>NUCLEOTIDE SEQUENCE</scope>
    <source>
        <strain evidence="2">DAOMC 236416</strain>
    </source>
</reference>
<feature type="compositionally biased region" description="Low complexity" evidence="1">
    <location>
        <begin position="1"/>
        <end position="22"/>
    </location>
</feature>
<evidence type="ECO:0000256" key="1">
    <source>
        <dbReference type="SAM" id="MobiDB-lite"/>
    </source>
</evidence>
<feature type="compositionally biased region" description="Pro residues" evidence="1">
    <location>
        <begin position="23"/>
        <end position="37"/>
    </location>
</feature>
<feature type="region of interest" description="Disordered" evidence="1">
    <location>
        <begin position="441"/>
        <end position="488"/>
    </location>
</feature>
<dbReference type="AlphaFoldDB" id="A0A8T8SC99"/>
<feature type="compositionally biased region" description="Acidic residues" evidence="1">
    <location>
        <begin position="166"/>
        <end position="176"/>
    </location>
</feature>
<name>A0A8T8SC99_9BASI</name>
<feature type="non-terminal residue" evidence="2">
    <location>
        <position position="488"/>
    </location>
</feature>
<feature type="compositionally biased region" description="Low complexity" evidence="1">
    <location>
        <begin position="477"/>
        <end position="488"/>
    </location>
</feature>
<feature type="region of interest" description="Disordered" evidence="1">
    <location>
        <begin position="1"/>
        <end position="183"/>
    </location>
</feature>
<evidence type="ECO:0000313" key="2">
    <source>
        <dbReference type="EMBL" id="KAE8236946.1"/>
    </source>
</evidence>
<dbReference type="EMBL" id="LWDF02001995">
    <property type="protein sequence ID" value="KAE8236946.1"/>
    <property type="molecule type" value="Genomic_DNA"/>
</dbReference>
<reference evidence="2" key="1">
    <citation type="submission" date="2016-04" db="EMBL/GenBank/DDBJ databases">
        <authorList>
            <person name="Nguyen H.D."/>
            <person name="Samba Siva P."/>
            <person name="Cullis J."/>
            <person name="Levesque C.A."/>
            <person name="Hambleton S."/>
        </authorList>
    </citation>
    <scope>NUCLEOTIDE SEQUENCE</scope>
    <source>
        <strain evidence="2">DAOMC 236416</strain>
    </source>
</reference>
<organism evidence="2 3">
    <name type="scientific">Tilletia indica</name>
    <dbReference type="NCBI Taxonomy" id="43049"/>
    <lineage>
        <taxon>Eukaryota</taxon>
        <taxon>Fungi</taxon>
        <taxon>Dikarya</taxon>
        <taxon>Basidiomycota</taxon>
        <taxon>Ustilaginomycotina</taxon>
        <taxon>Exobasidiomycetes</taxon>
        <taxon>Tilletiales</taxon>
        <taxon>Tilletiaceae</taxon>
        <taxon>Tilletia</taxon>
    </lineage>
</organism>